<gene>
    <name evidence="1" type="ORF">OB236_19365</name>
</gene>
<dbReference type="Gene3D" id="1.10.3210.10">
    <property type="entry name" value="Hypothetical protein af1432"/>
    <property type="match status" value="1"/>
</dbReference>
<name>A0ABT2UHZ4_9BACL</name>
<keyword evidence="2" id="KW-1185">Reference proteome</keyword>
<dbReference type="RefSeq" id="WP_262685446.1">
    <property type="nucleotide sequence ID" value="NZ_JAOQIO010000079.1"/>
</dbReference>
<proteinExistence type="predicted"/>
<evidence type="ECO:0000313" key="2">
    <source>
        <dbReference type="Proteomes" id="UP001652445"/>
    </source>
</evidence>
<dbReference type="Proteomes" id="UP001652445">
    <property type="component" value="Unassembled WGS sequence"/>
</dbReference>
<accession>A0ABT2UHZ4</accession>
<dbReference type="SUPFAM" id="SSF109604">
    <property type="entry name" value="HD-domain/PDEase-like"/>
    <property type="match status" value="1"/>
</dbReference>
<reference evidence="1 2" key="1">
    <citation type="submission" date="2022-09" db="EMBL/GenBank/DDBJ databases">
        <authorList>
            <person name="Han X.L."/>
            <person name="Wang Q."/>
            <person name="Lu T."/>
        </authorList>
    </citation>
    <scope>NUCLEOTIDE SEQUENCE [LARGE SCALE GENOMIC DNA]</scope>
    <source>
        <strain evidence="1 2">WQ 127069</strain>
    </source>
</reference>
<evidence type="ECO:0008006" key="3">
    <source>
        <dbReference type="Google" id="ProtNLM"/>
    </source>
</evidence>
<dbReference type="EMBL" id="JAOQIO010000079">
    <property type="protein sequence ID" value="MCU6794269.1"/>
    <property type="molecule type" value="Genomic_DNA"/>
</dbReference>
<evidence type="ECO:0000313" key="1">
    <source>
        <dbReference type="EMBL" id="MCU6794269.1"/>
    </source>
</evidence>
<organism evidence="1 2">
    <name type="scientific">Paenibacillus baimaensis</name>
    <dbReference type="NCBI Taxonomy" id="2982185"/>
    <lineage>
        <taxon>Bacteria</taxon>
        <taxon>Bacillati</taxon>
        <taxon>Bacillota</taxon>
        <taxon>Bacilli</taxon>
        <taxon>Bacillales</taxon>
        <taxon>Paenibacillaceae</taxon>
        <taxon>Paenibacillus</taxon>
    </lineage>
</organism>
<sequence length="194" mass="22618">MRRQMCNKYEGGNSLINLFDLIQFVSPYYTNKDIMHDLSHIERVLNSAKKLLKHYPQIKDLDLIIYSCYFHGFIYSQEDLIRDYLIKQGLDGEIINKIVKVSWESQKDEIPETLEGKILHDSHMVEGGRTYLIVKALCTGTARGQNLEETLNYLENNVIGKRECYLPEAKAIYFEMQQFASTFIKDLREGLKPV</sequence>
<protein>
    <recommendedName>
        <fullName evidence="3">HD domain-containing protein</fullName>
    </recommendedName>
</protein>
<comment type="caution">
    <text evidence="1">The sequence shown here is derived from an EMBL/GenBank/DDBJ whole genome shotgun (WGS) entry which is preliminary data.</text>
</comment>